<evidence type="ECO:0000256" key="3">
    <source>
        <dbReference type="ARBA" id="ARBA00022989"/>
    </source>
</evidence>
<keyword evidence="7" id="KW-1185">Reference proteome</keyword>
<dbReference type="InterPro" id="IPR004031">
    <property type="entry name" value="PMP22/EMP/MP20/Claudin"/>
</dbReference>
<gene>
    <name evidence="6" type="ORF">T01_408</name>
</gene>
<evidence type="ECO:0008006" key="8">
    <source>
        <dbReference type="Google" id="ProtNLM"/>
    </source>
</evidence>
<dbReference type="PANTHER" id="PTHR10671:SF108">
    <property type="entry name" value="CLAUDIN FAMILY PROTEIN-RELATED"/>
    <property type="match status" value="1"/>
</dbReference>
<evidence type="ECO:0000313" key="7">
    <source>
        <dbReference type="Proteomes" id="UP000054776"/>
    </source>
</evidence>
<organism evidence="6 7">
    <name type="scientific">Trichinella spiralis</name>
    <name type="common">Trichina worm</name>
    <dbReference type="NCBI Taxonomy" id="6334"/>
    <lineage>
        <taxon>Eukaryota</taxon>
        <taxon>Metazoa</taxon>
        <taxon>Ecdysozoa</taxon>
        <taxon>Nematoda</taxon>
        <taxon>Enoplea</taxon>
        <taxon>Dorylaimia</taxon>
        <taxon>Trichinellida</taxon>
        <taxon>Trichinellidae</taxon>
        <taxon>Trichinella</taxon>
    </lineage>
</organism>
<evidence type="ECO:0000256" key="2">
    <source>
        <dbReference type="ARBA" id="ARBA00022692"/>
    </source>
</evidence>
<accession>A0A0V1BAJ6</accession>
<dbReference type="OrthoDB" id="5912836at2759"/>
<dbReference type="EMBL" id="JYDH01000075">
    <property type="protein sequence ID" value="KRY33921.1"/>
    <property type="molecule type" value="Genomic_DNA"/>
</dbReference>
<dbReference type="InterPro" id="IPR050579">
    <property type="entry name" value="PMP-22/EMP/MP20-like"/>
</dbReference>
<dbReference type="AlphaFoldDB" id="A0A0V1BAJ6"/>
<keyword evidence="3 5" id="KW-1133">Transmembrane helix</keyword>
<evidence type="ECO:0000256" key="1">
    <source>
        <dbReference type="ARBA" id="ARBA00004141"/>
    </source>
</evidence>
<dbReference type="Pfam" id="PF13903">
    <property type="entry name" value="Claudin_2"/>
    <property type="match status" value="1"/>
</dbReference>
<keyword evidence="4 5" id="KW-0472">Membrane</keyword>
<dbReference type="PANTHER" id="PTHR10671">
    <property type="entry name" value="EPITHELIAL MEMBRANE PROTEIN-RELATED"/>
    <property type="match status" value="1"/>
</dbReference>
<evidence type="ECO:0000256" key="5">
    <source>
        <dbReference type="SAM" id="Phobius"/>
    </source>
</evidence>
<feature type="transmembrane region" description="Helical" evidence="5">
    <location>
        <begin position="181"/>
        <end position="205"/>
    </location>
</feature>
<feature type="transmembrane region" description="Helical" evidence="5">
    <location>
        <begin position="101"/>
        <end position="125"/>
    </location>
</feature>
<dbReference type="GO" id="GO:0016020">
    <property type="term" value="C:membrane"/>
    <property type="evidence" value="ECO:0007669"/>
    <property type="project" value="UniProtKB-SubCell"/>
</dbReference>
<feature type="transmembrane region" description="Helical" evidence="5">
    <location>
        <begin position="132"/>
        <end position="155"/>
    </location>
</feature>
<dbReference type="Proteomes" id="UP000054776">
    <property type="component" value="Unassembled WGS sequence"/>
</dbReference>
<comment type="caution">
    <text evidence="6">The sequence shown here is derived from an EMBL/GenBank/DDBJ whole genome shotgun (WGS) entry which is preliminary data.</text>
</comment>
<proteinExistence type="predicted"/>
<evidence type="ECO:0000256" key="4">
    <source>
        <dbReference type="ARBA" id="ARBA00023136"/>
    </source>
</evidence>
<keyword evidence="2 5" id="KW-0812">Transmembrane</keyword>
<dbReference type="InParanoid" id="A0A0V1BAJ6"/>
<comment type="subcellular location">
    <subcellularLocation>
        <location evidence="1">Membrane</location>
        <topology evidence="1">Multi-pass membrane protein</topology>
    </subcellularLocation>
</comment>
<evidence type="ECO:0000313" key="6">
    <source>
        <dbReference type="EMBL" id="KRY33921.1"/>
    </source>
</evidence>
<name>A0A0V1BAJ6_TRISP</name>
<dbReference type="Gene3D" id="1.20.140.150">
    <property type="match status" value="1"/>
</dbReference>
<reference evidence="6 7" key="1">
    <citation type="submission" date="2015-01" db="EMBL/GenBank/DDBJ databases">
        <title>Evolution of Trichinella species and genotypes.</title>
        <authorList>
            <person name="Korhonen P.K."/>
            <person name="Edoardo P."/>
            <person name="Giuseppe L.R."/>
            <person name="Gasser R.B."/>
        </authorList>
    </citation>
    <scope>NUCLEOTIDE SEQUENCE [LARGE SCALE GENOMIC DNA]</scope>
    <source>
        <strain evidence="6">ISS3</strain>
    </source>
</reference>
<protein>
    <recommendedName>
        <fullName evidence="8">Transmembrane protein</fullName>
    </recommendedName>
</protein>
<sequence>MQSSSNLILSPALVLALFSVCIGIAATVTNYWSYEVWILYFKVYRLNNGLWKRCNLRYPVLPPGTYIEKCIDRFVEGRLKNLEFRQVITWDHLTHNATWEVVIITLMAISVICNMLILLLSLPLWCRKAYPFLFGSVIALFGFICSITAVCMYSYHFFHQHVADAETGNVDSRASRSKLGWSFWLAVVQTSFQGISAIVLLLLVAKHRRERVFRIREQKLEACLEWWRAVSRSEKLLKVFVSVCPQFQISIVIQEELLQRTVLSKADGGDLVAHLKSMNGKDAAI</sequence>